<evidence type="ECO:0000259" key="7">
    <source>
        <dbReference type="PROSITE" id="PS51296"/>
    </source>
</evidence>
<protein>
    <submittedName>
        <fullName evidence="8">Nitrite reductase [NAD(P)H] small subunit</fullName>
        <ecNumber evidence="8">1.7.1.4</ecNumber>
    </submittedName>
</protein>
<keyword evidence="3 8" id="KW-0560">Oxidoreductase</keyword>
<evidence type="ECO:0000256" key="6">
    <source>
        <dbReference type="ARBA" id="ARBA00023063"/>
    </source>
</evidence>
<keyword evidence="4" id="KW-0408">Iron</keyword>
<accession>A0A0A8X4H6</accession>
<dbReference type="GO" id="GO:0046872">
    <property type="term" value="F:metal ion binding"/>
    <property type="evidence" value="ECO:0007669"/>
    <property type="project" value="UniProtKB-KW"/>
</dbReference>
<dbReference type="InterPro" id="IPR017941">
    <property type="entry name" value="Rieske_2Fe-2S"/>
</dbReference>
<dbReference type="GO" id="GO:0008942">
    <property type="term" value="F:nitrite reductase [NAD(P)H] activity"/>
    <property type="evidence" value="ECO:0007669"/>
    <property type="project" value="UniProtKB-EC"/>
</dbReference>
<dbReference type="EC" id="1.7.1.4" evidence="8"/>
<dbReference type="Gene3D" id="2.102.10.10">
    <property type="entry name" value="Rieske [2Fe-2S] iron-sulphur domain"/>
    <property type="match status" value="1"/>
</dbReference>
<comment type="caution">
    <text evidence="8">The sequence shown here is derived from an EMBL/GenBank/DDBJ whole genome shotgun (WGS) entry which is preliminary data.</text>
</comment>
<evidence type="ECO:0000256" key="5">
    <source>
        <dbReference type="ARBA" id="ARBA00023014"/>
    </source>
</evidence>
<evidence type="ECO:0000256" key="3">
    <source>
        <dbReference type="ARBA" id="ARBA00023002"/>
    </source>
</evidence>
<keyword evidence="5" id="KW-0411">Iron-sulfur</keyword>
<dbReference type="Proteomes" id="UP000031014">
    <property type="component" value="Unassembled WGS sequence"/>
</dbReference>
<evidence type="ECO:0000256" key="2">
    <source>
        <dbReference type="ARBA" id="ARBA00022723"/>
    </source>
</evidence>
<evidence type="ECO:0000256" key="4">
    <source>
        <dbReference type="ARBA" id="ARBA00023004"/>
    </source>
</evidence>
<reference evidence="8 9" key="1">
    <citation type="submission" date="2013-06" db="EMBL/GenBank/DDBJ databases">
        <title>Whole genome shotgun sequence of Bacillus selenatarsenatis SF-1.</title>
        <authorList>
            <person name="Kuroda M."/>
            <person name="Sei K."/>
            <person name="Yamashita M."/>
            <person name="Ike M."/>
        </authorList>
    </citation>
    <scope>NUCLEOTIDE SEQUENCE [LARGE SCALE GENOMIC DNA]</scope>
    <source>
        <strain evidence="8 9">SF-1</strain>
    </source>
</reference>
<dbReference type="PANTHER" id="PTHR21496">
    <property type="entry name" value="FERREDOXIN-RELATED"/>
    <property type="match status" value="1"/>
</dbReference>
<keyword evidence="2" id="KW-0479">Metal-binding</keyword>
<keyword evidence="6" id="KW-0534">Nitrate assimilation</keyword>
<dbReference type="GO" id="GO:0051537">
    <property type="term" value="F:2 iron, 2 sulfur cluster binding"/>
    <property type="evidence" value="ECO:0007669"/>
    <property type="project" value="UniProtKB-KW"/>
</dbReference>
<dbReference type="PANTHER" id="PTHR21496:SF23">
    <property type="entry name" value="3-PHENYLPROPIONATE_CINNAMIC ACID DIOXYGENASE FERREDOXIN SUBUNIT"/>
    <property type="match status" value="1"/>
</dbReference>
<dbReference type="STRING" id="1321606.SAMD00020551_2332"/>
<dbReference type="AlphaFoldDB" id="A0A0A8X4H6"/>
<gene>
    <name evidence="8" type="ORF">SAMD00020551_2332</name>
</gene>
<dbReference type="InterPro" id="IPR036922">
    <property type="entry name" value="Rieske_2Fe-2S_sf"/>
</dbReference>
<name>A0A0A8X4H6_MESS1</name>
<dbReference type="EMBL" id="BASE01000046">
    <property type="protein sequence ID" value="GAM14184.1"/>
    <property type="molecule type" value="Genomic_DNA"/>
</dbReference>
<dbReference type="Pfam" id="PF13806">
    <property type="entry name" value="Rieske_2"/>
    <property type="match status" value="1"/>
</dbReference>
<sequence length="108" mass="11914">MKMQMTKVRVKVADYDSLPERAGQAVTVGGENIVLFRKSNGDVKAVENRSPHRKGGTLADALVSGKFIYCPVYDLKISLDDGKVQAPDTGEVKTYHVEVIENEVYITI</sequence>
<evidence type="ECO:0000256" key="1">
    <source>
        <dbReference type="ARBA" id="ARBA00022714"/>
    </source>
</evidence>
<keyword evidence="1" id="KW-0001">2Fe-2S</keyword>
<evidence type="ECO:0000313" key="8">
    <source>
        <dbReference type="EMBL" id="GAM14184.1"/>
    </source>
</evidence>
<proteinExistence type="predicted"/>
<dbReference type="GO" id="GO:0004497">
    <property type="term" value="F:monooxygenase activity"/>
    <property type="evidence" value="ECO:0007669"/>
    <property type="project" value="UniProtKB-ARBA"/>
</dbReference>
<evidence type="ECO:0000313" key="9">
    <source>
        <dbReference type="Proteomes" id="UP000031014"/>
    </source>
</evidence>
<dbReference type="InterPro" id="IPR012748">
    <property type="entry name" value="Rieske-like_NirD"/>
</dbReference>
<feature type="domain" description="Rieske" evidence="7">
    <location>
        <begin position="10"/>
        <end position="106"/>
    </location>
</feature>
<keyword evidence="9" id="KW-1185">Reference proteome</keyword>
<organism evidence="8 9">
    <name type="scientific">Mesobacillus selenatarsenatis (strain DSM 18680 / JCM 14380 / FERM P-15431 / SF-1)</name>
    <dbReference type="NCBI Taxonomy" id="1321606"/>
    <lineage>
        <taxon>Bacteria</taxon>
        <taxon>Bacillati</taxon>
        <taxon>Bacillota</taxon>
        <taxon>Bacilli</taxon>
        <taxon>Bacillales</taxon>
        <taxon>Bacillaceae</taxon>
        <taxon>Mesobacillus</taxon>
    </lineage>
</organism>
<dbReference type="SUPFAM" id="SSF50022">
    <property type="entry name" value="ISP domain"/>
    <property type="match status" value="1"/>
</dbReference>
<dbReference type="GO" id="GO:0016705">
    <property type="term" value="F:oxidoreductase activity, acting on paired donors, with incorporation or reduction of molecular oxygen"/>
    <property type="evidence" value="ECO:0007669"/>
    <property type="project" value="UniProtKB-ARBA"/>
</dbReference>
<dbReference type="GO" id="GO:0042128">
    <property type="term" value="P:nitrate assimilation"/>
    <property type="evidence" value="ECO:0007669"/>
    <property type="project" value="UniProtKB-KW"/>
</dbReference>
<dbReference type="PROSITE" id="PS51296">
    <property type="entry name" value="RIESKE"/>
    <property type="match status" value="1"/>
</dbReference>